<gene>
    <name evidence="4" type="ORF">H4Q32_007698</name>
</gene>
<dbReference type="EMBL" id="JACTAM010000008">
    <property type="protein sequence ID" value="KAI2661980.1"/>
    <property type="molecule type" value="Genomic_DNA"/>
</dbReference>
<protein>
    <submittedName>
        <fullName evidence="4">Zinc finger MYM-type protein 1</fullName>
    </submittedName>
</protein>
<keyword evidence="5" id="KW-1185">Reference proteome</keyword>
<feature type="domain" description="DUF4371" evidence="3">
    <location>
        <begin position="181"/>
        <end position="381"/>
    </location>
</feature>
<dbReference type="InterPro" id="IPR008906">
    <property type="entry name" value="HATC_C_dom"/>
</dbReference>
<evidence type="ECO:0000256" key="1">
    <source>
        <dbReference type="SAM" id="MobiDB-lite"/>
    </source>
</evidence>
<comment type="caution">
    <text evidence="4">The sequence shown here is derived from an EMBL/GenBank/DDBJ whole genome shotgun (WGS) entry which is preliminary data.</text>
</comment>
<reference evidence="4 5" key="1">
    <citation type="submission" date="2022-01" db="EMBL/GenBank/DDBJ databases">
        <title>A high-quality chromosome-level genome assembly of rohu carp, Labeo rohita.</title>
        <authorList>
            <person name="Arick M.A. II"/>
            <person name="Hsu C.-Y."/>
            <person name="Magbanua Z."/>
            <person name="Pechanova O."/>
            <person name="Grover C."/>
            <person name="Miller E."/>
            <person name="Thrash A."/>
            <person name="Ezzel L."/>
            <person name="Alam S."/>
            <person name="Benzie J."/>
            <person name="Hamilton M."/>
            <person name="Karsi A."/>
            <person name="Lawrence M.L."/>
            <person name="Peterson D.G."/>
        </authorList>
    </citation>
    <scope>NUCLEOTIDE SEQUENCE [LARGE SCALE GENOMIC DNA]</scope>
    <source>
        <strain evidence="5">BAU-BD-2019</strain>
        <tissue evidence="4">Blood</tissue>
    </source>
</reference>
<name>A0ABQ8MH49_LABRO</name>
<dbReference type="PANTHER" id="PTHR45749:SF35">
    <property type="entry name" value="AC-LIKE TRANSPOSASE-RELATED"/>
    <property type="match status" value="1"/>
</dbReference>
<proteinExistence type="predicted"/>
<dbReference type="InterPro" id="IPR025398">
    <property type="entry name" value="DUF4371"/>
</dbReference>
<evidence type="ECO:0000259" key="2">
    <source>
        <dbReference type="Pfam" id="PF05699"/>
    </source>
</evidence>
<feature type="domain" description="HAT C-terminal dimerisation" evidence="2">
    <location>
        <begin position="670"/>
        <end position="749"/>
    </location>
</feature>
<dbReference type="SUPFAM" id="SSF53098">
    <property type="entry name" value="Ribonuclease H-like"/>
    <property type="match status" value="1"/>
</dbReference>
<accession>A0ABQ8MH49</accession>
<feature type="compositionally biased region" description="Polar residues" evidence="1">
    <location>
        <begin position="11"/>
        <end position="24"/>
    </location>
</feature>
<dbReference type="InterPro" id="IPR012337">
    <property type="entry name" value="RNaseH-like_sf"/>
</dbReference>
<feature type="region of interest" description="Disordered" evidence="1">
    <location>
        <begin position="1"/>
        <end position="71"/>
    </location>
</feature>
<evidence type="ECO:0000313" key="4">
    <source>
        <dbReference type="EMBL" id="KAI2661980.1"/>
    </source>
</evidence>
<dbReference type="Pfam" id="PF14291">
    <property type="entry name" value="DUF4371"/>
    <property type="match status" value="1"/>
</dbReference>
<organism evidence="4 5">
    <name type="scientific">Labeo rohita</name>
    <name type="common">Indian major carp</name>
    <name type="synonym">Cyprinus rohita</name>
    <dbReference type="NCBI Taxonomy" id="84645"/>
    <lineage>
        <taxon>Eukaryota</taxon>
        <taxon>Metazoa</taxon>
        <taxon>Chordata</taxon>
        <taxon>Craniata</taxon>
        <taxon>Vertebrata</taxon>
        <taxon>Euteleostomi</taxon>
        <taxon>Actinopterygii</taxon>
        <taxon>Neopterygii</taxon>
        <taxon>Teleostei</taxon>
        <taxon>Ostariophysi</taxon>
        <taxon>Cypriniformes</taxon>
        <taxon>Cyprinidae</taxon>
        <taxon>Labeoninae</taxon>
        <taxon>Labeonini</taxon>
        <taxon>Labeo</taxon>
    </lineage>
</organism>
<evidence type="ECO:0000313" key="5">
    <source>
        <dbReference type="Proteomes" id="UP000830375"/>
    </source>
</evidence>
<dbReference type="Proteomes" id="UP000830375">
    <property type="component" value="Unassembled WGS sequence"/>
</dbReference>
<evidence type="ECO:0000259" key="3">
    <source>
        <dbReference type="Pfam" id="PF14291"/>
    </source>
</evidence>
<sequence length="774" mass="87066">MASALQDELPSVSSASHMSPQTSNIEDEDIFASTSTLHKPSEMPGAEPPLSPTAEDEPLSTDPANWPSPLTDRIRTELVRRGPSRLPPDFVFQRNESDGRSCHHQYFKKTLVSGGKDGKKLADIFHEEQQPLLLLLPIRNIHLTISGMANWKHASTHLTSHENSPEHLNCMKAWKELAVRLRSGETIDKQEEALLEAERVRWRAVLTRLTAIVQSLAVRNLALRGHTETLLTPSNGNFLKEVELMAKFDPIIKDHLNRVERGTASHNSYLGHHVQNELIDLLSSKIISDIVDDIKQAKFFSIILDCTPDISHIEQLSVVIRVVSLMEMPHIREHFMGFLKAEESTGQHLASMILTRLEELGIPFDDCRGKSYDNGANMKGKNKVQARLLEKNPRALFVPCGAHTLNLVVCDAAKGSVDAMSYIGVLQKLSTLFSASSQRWSILKNHVSITLKMWAETRWESKVKSVEPMRYHGAAVREALTEVRDNTKDPAIKAEAQSLSEQVGSYRFSICTVVWYDVLSAIQHVSKLMQSSNMHVDLAVNLLKKTEQGLQSYRASGFVTAQMAAKDICEEMNVEARHFSYESHDEPFSDALRNLEIGFFSVVLDAALSAITERFTTLENVENKFEVLTNFPSLADEELAEQCNALGTTLHFEGHSDLDSRELLQEIKNFPHLPSKTMSLLELITFMHDKDLSEIYPNFWTALRIALTLPVTVAQAERSFSKLKLIKTYLRSTMSQERLTGLAVISINHSIGEHISYDAIIDDFAFRKARNVRF</sequence>
<dbReference type="Pfam" id="PF05699">
    <property type="entry name" value="Dimer_Tnp_hAT"/>
    <property type="match status" value="1"/>
</dbReference>
<dbReference type="PANTHER" id="PTHR45749">
    <property type="match status" value="1"/>
</dbReference>